<dbReference type="NCBIfam" id="TIGR01643">
    <property type="entry name" value="YD_repeat_2x"/>
    <property type="match status" value="1"/>
</dbReference>
<evidence type="ECO:0000313" key="2">
    <source>
        <dbReference type="Proteomes" id="UP001317629"/>
    </source>
</evidence>
<keyword evidence="1" id="KW-0614">Plasmid</keyword>
<proteinExistence type="predicted"/>
<protein>
    <submittedName>
        <fullName evidence="1">Uncharacterized protein</fullName>
    </submittedName>
</protein>
<dbReference type="Proteomes" id="UP001317629">
    <property type="component" value="Plasmid pSS37A-Re-2"/>
</dbReference>
<sequence length="49" mass="5533">MSAIGAGSQSYQFVYDNNDNLIKVTDPRANAQSIWVFLTFCCSLDRSER</sequence>
<keyword evidence="2" id="KW-1185">Reference proteome</keyword>
<organism evidence="1 2">
    <name type="scientific">Methylocystis iwaonis</name>
    <dbReference type="NCBI Taxonomy" id="2885079"/>
    <lineage>
        <taxon>Bacteria</taxon>
        <taxon>Pseudomonadati</taxon>
        <taxon>Pseudomonadota</taxon>
        <taxon>Alphaproteobacteria</taxon>
        <taxon>Hyphomicrobiales</taxon>
        <taxon>Methylocystaceae</taxon>
        <taxon>Methylocystis</taxon>
    </lineage>
</organism>
<reference evidence="1 2" key="1">
    <citation type="journal article" date="2023" name="Int. J. Syst. Evol. Microbiol.">
        <title>Methylocystis iwaonis sp. nov., a type II methane-oxidizing bacterium from surface soil of a rice paddy field in Japan, and emended description of the genus Methylocystis (ex Whittenbury et al. 1970) Bowman et al. 1993.</title>
        <authorList>
            <person name="Kaise H."/>
            <person name="Sawadogo J.B."/>
            <person name="Alam M.S."/>
            <person name="Ueno C."/>
            <person name="Dianou D."/>
            <person name="Shinjo R."/>
            <person name="Asakawa S."/>
        </authorList>
    </citation>
    <scope>NUCLEOTIDE SEQUENCE [LARGE SCALE GENOMIC DNA]</scope>
    <source>
        <strain evidence="1 2">SS37A-Re</strain>
    </source>
</reference>
<accession>A0ABN6VQY4</accession>
<dbReference type="EMBL" id="AP027144">
    <property type="protein sequence ID" value="BDV36407.1"/>
    <property type="molecule type" value="Genomic_DNA"/>
</dbReference>
<dbReference type="InterPro" id="IPR006530">
    <property type="entry name" value="YD"/>
</dbReference>
<name>A0ABN6VQY4_9HYPH</name>
<evidence type="ECO:0000313" key="1">
    <source>
        <dbReference type="EMBL" id="BDV36407.1"/>
    </source>
</evidence>
<gene>
    <name evidence="1" type="ORF">SS37A_39370</name>
</gene>
<geneLocation type="plasmid" evidence="1 2">
    <name>pSS37A-Re-2</name>
</geneLocation>